<protein>
    <submittedName>
        <fullName evidence="2">Uncharacterized protein</fullName>
    </submittedName>
</protein>
<dbReference type="AlphaFoldDB" id="A0A9N7VHL5"/>
<comment type="caution">
    <text evidence="2">The sequence shown here is derived from an EMBL/GenBank/DDBJ whole genome shotgun (WGS) entry which is preliminary data.</text>
</comment>
<keyword evidence="3" id="KW-1185">Reference proteome</keyword>
<gene>
    <name evidence="2" type="ORF">PLEPLA_LOCUS38791</name>
</gene>
<dbReference type="EMBL" id="CADEAL010004076">
    <property type="protein sequence ID" value="CAB1451098.1"/>
    <property type="molecule type" value="Genomic_DNA"/>
</dbReference>
<proteinExistence type="predicted"/>
<name>A0A9N7VHL5_PLEPL</name>
<feature type="region of interest" description="Disordered" evidence="1">
    <location>
        <begin position="1"/>
        <end position="26"/>
    </location>
</feature>
<evidence type="ECO:0000256" key="1">
    <source>
        <dbReference type="SAM" id="MobiDB-lite"/>
    </source>
</evidence>
<dbReference type="Proteomes" id="UP001153269">
    <property type="component" value="Unassembled WGS sequence"/>
</dbReference>
<evidence type="ECO:0000313" key="2">
    <source>
        <dbReference type="EMBL" id="CAB1451098.1"/>
    </source>
</evidence>
<accession>A0A9N7VHL5</accession>
<reference evidence="2" key="1">
    <citation type="submission" date="2020-03" db="EMBL/GenBank/DDBJ databases">
        <authorList>
            <person name="Weist P."/>
        </authorList>
    </citation>
    <scope>NUCLEOTIDE SEQUENCE</scope>
</reference>
<organism evidence="2 3">
    <name type="scientific">Pleuronectes platessa</name>
    <name type="common">European plaice</name>
    <dbReference type="NCBI Taxonomy" id="8262"/>
    <lineage>
        <taxon>Eukaryota</taxon>
        <taxon>Metazoa</taxon>
        <taxon>Chordata</taxon>
        <taxon>Craniata</taxon>
        <taxon>Vertebrata</taxon>
        <taxon>Euteleostomi</taxon>
        <taxon>Actinopterygii</taxon>
        <taxon>Neopterygii</taxon>
        <taxon>Teleostei</taxon>
        <taxon>Neoteleostei</taxon>
        <taxon>Acanthomorphata</taxon>
        <taxon>Carangaria</taxon>
        <taxon>Pleuronectiformes</taxon>
        <taxon>Pleuronectoidei</taxon>
        <taxon>Pleuronectidae</taxon>
        <taxon>Pleuronectes</taxon>
    </lineage>
</organism>
<sequence length="156" mass="16841">MPARDHHFLRRPLAPGAPPVGPPHESGAAAGLCGCRSLRLPVSALPVLCVCRGFRAGVGGSPRETSPHRWLAPAWRISSVVVRRDWLWVGLEGLGAGGTKTTQRKVSQKRLHFDGDEGGTKPACDSPSRGDRGIYELWKNPGIVRPPGRIWPFGCL</sequence>
<evidence type="ECO:0000313" key="3">
    <source>
        <dbReference type="Proteomes" id="UP001153269"/>
    </source>
</evidence>